<dbReference type="PROSITE" id="PS50048">
    <property type="entry name" value="ZN2_CY6_FUNGAL_2"/>
    <property type="match status" value="1"/>
</dbReference>
<dbReference type="PANTHER" id="PTHR37534:SF26">
    <property type="entry name" value="TRANSCRIPTION FACTOR, PUTATIVE-RELATED"/>
    <property type="match status" value="1"/>
</dbReference>
<feature type="region of interest" description="Disordered" evidence="7">
    <location>
        <begin position="60"/>
        <end position="251"/>
    </location>
</feature>
<dbReference type="GO" id="GO:0000981">
    <property type="term" value="F:DNA-binding transcription factor activity, RNA polymerase II-specific"/>
    <property type="evidence" value="ECO:0007669"/>
    <property type="project" value="InterPro"/>
</dbReference>
<organism evidence="9 10">
    <name type="scientific">Sporothrix brasiliensis 5110</name>
    <dbReference type="NCBI Taxonomy" id="1398154"/>
    <lineage>
        <taxon>Eukaryota</taxon>
        <taxon>Fungi</taxon>
        <taxon>Dikarya</taxon>
        <taxon>Ascomycota</taxon>
        <taxon>Pezizomycotina</taxon>
        <taxon>Sordariomycetes</taxon>
        <taxon>Sordariomycetidae</taxon>
        <taxon>Ophiostomatales</taxon>
        <taxon>Ophiostomataceae</taxon>
        <taxon>Sporothrix</taxon>
    </lineage>
</organism>
<evidence type="ECO:0000313" key="10">
    <source>
        <dbReference type="Proteomes" id="UP000031575"/>
    </source>
</evidence>
<dbReference type="EMBL" id="AWTV01000009">
    <property type="protein sequence ID" value="KIH89657.1"/>
    <property type="molecule type" value="Genomic_DNA"/>
</dbReference>
<evidence type="ECO:0000256" key="3">
    <source>
        <dbReference type="ARBA" id="ARBA00023015"/>
    </source>
</evidence>
<feature type="compositionally biased region" description="Low complexity" evidence="7">
    <location>
        <begin position="462"/>
        <end position="474"/>
    </location>
</feature>
<dbReference type="SMART" id="SM00066">
    <property type="entry name" value="GAL4"/>
    <property type="match status" value="1"/>
</dbReference>
<evidence type="ECO:0000313" key="9">
    <source>
        <dbReference type="EMBL" id="KIH89657.1"/>
    </source>
</evidence>
<proteinExistence type="predicted"/>
<dbReference type="AlphaFoldDB" id="A0A0C2IXC6"/>
<dbReference type="Gene3D" id="4.10.240.10">
    <property type="entry name" value="Zn(2)-C6 fungal-type DNA-binding domain"/>
    <property type="match status" value="1"/>
</dbReference>
<accession>A0A0C2IXC6</accession>
<dbReference type="InterPro" id="IPR021858">
    <property type="entry name" value="Fun_TF"/>
</dbReference>
<feature type="compositionally biased region" description="Pro residues" evidence="7">
    <location>
        <begin position="277"/>
        <end position="291"/>
    </location>
</feature>
<dbReference type="SUPFAM" id="SSF57701">
    <property type="entry name" value="Zn2/Cys6 DNA-binding domain"/>
    <property type="match status" value="1"/>
</dbReference>
<evidence type="ECO:0000256" key="7">
    <source>
        <dbReference type="SAM" id="MobiDB-lite"/>
    </source>
</evidence>
<evidence type="ECO:0000256" key="5">
    <source>
        <dbReference type="ARBA" id="ARBA00023163"/>
    </source>
</evidence>
<dbReference type="VEuPathDB" id="FungiDB:SPBR_06691"/>
<sequence length="783" mass="87307">MPRKTTGCWTCRARKKKCDDGQPSCDACAMRSITCYGYGAKPAWMDGGDEEKEMLRTMKQRAKESYSQRRRARAMRSAGHEAMPAMTASTSTASPGGIMSEGSDSPATLTTTTLSGGSSRDQQQQQQQPHHPQEGQRHDFDHDAYQDQHQRQHQHHLHQLHQPDGQHDMQLDDQSPPNNDTQRDYQHVPHAPHDHHDNHNNPDRHGLHAYAHNTHNHPGPMEPHMSYTAHPSSYTSHPQHQPLPPQHLCGLRQYEDTPLPAILEPTKTLPYQRPRSRSPPPPPPPPPPPRPSGRSSSDFPYSEKELSHLMYYFDHVFPRLCPFFTYSAGDKGRGWLLSLFLRTKPLCAAAICISACDQAQFVLGPLSDIPERTNHDLEMQHIEIVVDLRNHLAQLSQQTGASRMAVAVEALACVMHLILFELWIPRHGEVNDWVMHLDAAAALLSSVDLTMVNGSSIASDSPMSMSMTMSTPSDNSGGGISSSSSSSAAHNNDRSIESFFPVEFLSDGELSAFKFFLTQYTYGFVASAVGHELTPRSFESIQRTHAIFHNNQSKIRDMFGLEDWVLTTMLDVAVLKAWKQRERSAGTLSLRELTRRADVLEARISQGLAHMAASGTAAAILALSAEAASSSLASPSEASDGARRPTRLTRDERSYMVTSAFLHATLLFLHVVVSGFYPNLPEIRRAVLQTIEALEFMRANCDNNIPSWPYCVAGCLALESEYPRIRALCPVPKKGHHPLVLTQWTLAIIERCWQLRAVQANRTEETVDWVTAMNDLGTRLLLV</sequence>
<feature type="domain" description="Zn(2)-C6 fungal-type" evidence="8">
    <location>
        <begin position="7"/>
        <end position="35"/>
    </location>
</feature>
<keyword evidence="2" id="KW-0862">Zinc</keyword>
<dbReference type="InterPro" id="IPR036864">
    <property type="entry name" value="Zn2-C6_fun-type_DNA-bd_sf"/>
</dbReference>
<evidence type="ECO:0000256" key="2">
    <source>
        <dbReference type="ARBA" id="ARBA00022833"/>
    </source>
</evidence>
<dbReference type="GO" id="GO:0045944">
    <property type="term" value="P:positive regulation of transcription by RNA polymerase II"/>
    <property type="evidence" value="ECO:0007669"/>
    <property type="project" value="TreeGrafter"/>
</dbReference>
<name>A0A0C2IXC6_9PEZI</name>
<reference evidence="9 10" key="1">
    <citation type="journal article" date="2014" name="BMC Genomics">
        <title>Comparative genomics of the major fungal agents of human and animal Sporotrichosis: Sporothrix schenckii and Sporothrix brasiliensis.</title>
        <authorList>
            <person name="Teixeira M.M."/>
            <person name="de Almeida L.G."/>
            <person name="Kubitschek-Barreira P."/>
            <person name="Alves F.L."/>
            <person name="Kioshima E.S."/>
            <person name="Abadio A.K."/>
            <person name="Fernandes L."/>
            <person name="Derengowski L.S."/>
            <person name="Ferreira K.S."/>
            <person name="Souza R.C."/>
            <person name="Ruiz J.C."/>
            <person name="de Andrade N.C."/>
            <person name="Paes H.C."/>
            <person name="Nicola A.M."/>
            <person name="Albuquerque P."/>
            <person name="Gerber A.L."/>
            <person name="Martins V.P."/>
            <person name="Peconick L.D."/>
            <person name="Neto A.V."/>
            <person name="Chaucanez C.B."/>
            <person name="Silva P.A."/>
            <person name="Cunha O.L."/>
            <person name="de Oliveira F.F."/>
            <person name="dos Santos T.C."/>
            <person name="Barros A.L."/>
            <person name="Soares M.A."/>
            <person name="de Oliveira L.M."/>
            <person name="Marini M.M."/>
            <person name="Villalobos-Duno H."/>
            <person name="Cunha M.M."/>
            <person name="de Hoog S."/>
            <person name="da Silveira J.F."/>
            <person name="Henrissat B."/>
            <person name="Nino-Vega G.A."/>
            <person name="Cisalpino P.S."/>
            <person name="Mora-Montes H.M."/>
            <person name="Almeida S.R."/>
            <person name="Stajich J.E."/>
            <person name="Lopes-Bezerra L.M."/>
            <person name="Vasconcelos A.T."/>
            <person name="Felipe M.S."/>
        </authorList>
    </citation>
    <scope>NUCLEOTIDE SEQUENCE [LARGE SCALE GENOMIC DNA]</scope>
    <source>
        <strain evidence="9 10">5110</strain>
    </source>
</reference>
<dbReference type="OrthoDB" id="5213892at2759"/>
<keyword evidence="10" id="KW-1185">Reference proteome</keyword>
<evidence type="ECO:0000256" key="1">
    <source>
        <dbReference type="ARBA" id="ARBA00004123"/>
    </source>
</evidence>
<feature type="compositionally biased region" description="Low complexity" evidence="7">
    <location>
        <begin position="82"/>
        <end position="95"/>
    </location>
</feature>
<evidence type="ECO:0000256" key="6">
    <source>
        <dbReference type="ARBA" id="ARBA00023242"/>
    </source>
</evidence>
<feature type="compositionally biased region" description="Low complexity" evidence="7">
    <location>
        <begin position="108"/>
        <end position="130"/>
    </location>
</feature>
<evidence type="ECO:0000256" key="4">
    <source>
        <dbReference type="ARBA" id="ARBA00023125"/>
    </source>
</evidence>
<dbReference type="HOGENOM" id="CLU_019313_1_0_1"/>
<comment type="caution">
    <text evidence="9">The sequence shown here is derived from an EMBL/GenBank/DDBJ whole genome shotgun (WGS) entry which is preliminary data.</text>
</comment>
<keyword evidence="4" id="KW-0238">DNA-binding</keyword>
<feature type="compositionally biased region" description="Basic and acidic residues" evidence="7">
    <location>
        <begin position="181"/>
        <end position="206"/>
    </location>
</feature>
<dbReference type="InterPro" id="IPR001138">
    <property type="entry name" value="Zn2Cys6_DnaBD"/>
</dbReference>
<keyword evidence="3" id="KW-0805">Transcription regulation</keyword>
<dbReference type="SUPFAM" id="SSF101447">
    <property type="entry name" value="Formin homology 2 domain (FH2 domain)"/>
    <property type="match status" value="1"/>
</dbReference>
<dbReference type="RefSeq" id="XP_040617667.1">
    <property type="nucleotide sequence ID" value="XM_040764947.1"/>
</dbReference>
<protein>
    <recommendedName>
        <fullName evidence="8">Zn(2)-C6 fungal-type domain-containing protein</fullName>
    </recommendedName>
</protein>
<dbReference type="Pfam" id="PF11951">
    <property type="entry name" value="Fungal_trans_2"/>
    <property type="match status" value="1"/>
</dbReference>
<comment type="subcellular location">
    <subcellularLocation>
        <location evidence="1">Nucleus</location>
    </subcellularLocation>
</comment>
<dbReference type="GO" id="GO:0008270">
    <property type="term" value="F:zinc ion binding"/>
    <property type="evidence" value="ECO:0007669"/>
    <property type="project" value="InterPro"/>
</dbReference>
<dbReference type="GO" id="GO:0005634">
    <property type="term" value="C:nucleus"/>
    <property type="evidence" value="ECO:0007669"/>
    <property type="project" value="UniProtKB-SubCell"/>
</dbReference>
<feature type="compositionally biased region" description="Basic and acidic residues" evidence="7">
    <location>
        <begin position="131"/>
        <end position="150"/>
    </location>
</feature>
<dbReference type="GeneID" id="63679868"/>
<keyword evidence="5" id="KW-0804">Transcription</keyword>
<dbReference type="PANTHER" id="PTHR37534">
    <property type="entry name" value="TRANSCRIPTIONAL ACTIVATOR PROTEIN UGA3"/>
    <property type="match status" value="1"/>
</dbReference>
<dbReference type="Proteomes" id="UP000031575">
    <property type="component" value="Unassembled WGS sequence"/>
</dbReference>
<evidence type="ECO:0000259" key="8">
    <source>
        <dbReference type="PROSITE" id="PS50048"/>
    </source>
</evidence>
<dbReference type="PROSITE" id="PS00463">
    <property type="entry name" value="ZN2_CY6_FUNGAL_1"/>
    <property type="match status" value="1"/>
</dbReference>
<feature type="region of interest" description="Disordered" evidence="7">
    <location>
        <begin position="266"/>
        <end position="300"/>
    </location>
</feature>
<keyword evidence="6" id="KW-0539">Nucleus</keyword>
<feature type="region of interest" description="Disordered" evidence="7">
    <location>
        <begin position="462"/>
        <end position="489"/>
    </location>
</feature>
<dbReference type="CDD" id="cd00067">
    <property type="entry name" value="GAL4"/>
    <property type="match status" value="1"/>
</dbReference>
<dbReference type="GO" id="GO:0000976">
    <property type="term" value="F:transcription cis-regulatory region binding"/>
    <property type="evidence" value="ECO:0007669"/>
    <property type="project" value="TreeGrafter"/>
</dbReference>
<dbReference type="Pfam" id="PF00172">
    <property type="entry name" value="Zn_clus"/>
    <property type="match status" value="1"/>
</dbReference>
<gene>
    <name evidence="9" type="ORF">SPBR_06691</name>
</gene>